<proteinExistence type="predicted"/>
<reference evidence="2 3" key="1">
    <citation type="submission" date="2020-05" db="EMBL/GenBank/DDBJ databases">
        <title>The draft genome of Cronobacter sakazakii strain 145005.</title>
        <authorList>
            <person name="Yang J."/>
            <person name="Liu L."/>
            <person name="Feng Y."/>
            <person name="Zong Z."/>
        </authorList>
    </citation>
    <scope>NUCLEOTIDE SEQUENCE [LARGE SCALE GENOMIC DNA]</scope>
    <source>
        <strain evidence="2 3">145005</strain>
    </source>
</reference>
<dbReference type="GeneID" id="56730891"/>
<accession>A0A7V7RHG7</accession>
<protein>
    <submittedName>
        <fullName evidence="2">Uncharacterized protein</fullName>
    </submittedName>
</protein>
<evidence type="ECO:0000313" key="2">
    <source>
        <dbReference type="EMBL" id="NYV43998.1"/>
    </source>
</evidence>
<comment type="caution">
    <text evidence="2">The sequence shown here is derived from an EMBL/GenBank/DDBJ whole genome shotgun (WGS) entry which is preliminary data.</text>
</comment>
<organism evidence="2 3">
    <name type="scientific">Cronobacter sakazakii</name>
    <name type="common">Enterobacter sakazakii</name>
    <dbReference type="NCBI Taxonomy" id="28141"/>
    <lineage>
        <taxon>Bacteria</taxon>
        <taxon>Pseudomonadati</taxon>
        <taxon>Pseudomonadota</taxon>
        <taxon>Gammaproteobacteria</taxon>
        <taxon>Enterobacterales</taxon>
        <taxon>Enterobacteriaceae</taxon>
        <taxon>Cronobacter</taxon>
    </lineage>
</organism>
<dbReference type="Proteomes" id="UP000548673">
    <property type="component" value="Unassembled WGS sequence"/>
</dbReference>
<feature type="signal peptide" evidence="1">
    <location>
        <begin position="1"/>
        <end position="20"/>
    </location>
</feature>
<evidence type="ECO:0000256" key="1">
    <source>
        <dbReference type="SAM" id="SignalP"/>
    </source>
</evidence>
<gene>
    <name evidence="2" type="ORF">HRR37_16905</name>
</gene>
<keyword evidence="1" id="KW-0732">Signal</keyword>
<evidence type="ECO:0000313" key="3">
    <source>
        <dbReference type="Proteomes" id="UP000548673"/>
    </source>
</evidence>
<feature type="chain" id="PRO_5041141893" evidence="1">
    <location>
        <begin position="21"/>
        <end position="149"/>
    </location>
</feature>
<sequence>MKKSFLMCCLFLGSTGPASAVVQGREYNTWYEKDAVLYDMTQTAGGSPVMLSISQAGFRSANMVISSLTPGKCPEQPRALEINSDIIPADYFCTQQGSEKIEHYLVRDADKVNALVEKLRSDFTLMSQKEIKVWAANIKSPKHGIAPRF</sequence>
<dbReference type="RefSeq" id="WP_029038969.1">
    <property type="nucleotide sequence ID" value="NZ_CP011047.1"/>
</dbReference>
<dbReference type="EMBL" id="JABTXY010000026">
    <property type="protein sequence ID" value="NYV43998.1"/>
    <property type="molecule type" value="Genomic_DNA"/>
</dbReference>
<dbReference type="KEGG" id="csj:CSK29544_03417"/>
<dbReference type="AlphaFoldDB" id="A0A7V7RHG7"/>
<name>A0A7V7RHG7_CROSK</name>